<feature type="transmembrane region" description="Helical" evidence="1">
    <location>
        <begin position="29"/>
        <end position="50"/>
    </location>
</feature>
<evidence type="ECO:0000313" key="2">
    <source>
        <dbReference type="EMBL" id="EHR36831.1"/>
    </source>
</evidence>
<organism evidence="2 3">
    <name type="scientific">Facklamia languida CCUG 37842</name>
    <dbReference type="NCBI Taxonomy" id="883113"/>
    <lineage>
        <taxon>Bacteria</taxon>
        <taxon>Bacillati</taxon>
        <taxon>Bacillota</taxon>
        <taxon>Bacilli</taxon>
        <taxon>Lactobacillales</taxon>
        <taxon>Aerococcaceae</taxon>
        <taxon>Facklamia</taxon>
    </lineage>
</organism>
<keyword evidence="1" id="KW-0812">Transmembrane</keyword>
<gene>
    <name evidence="2" type="ORF">HMPREF9708_01057</name>
</gene>
<dbReference type="EMBL" id="AGEG01000013">
    <property type="protein sequence ID" value="EHR36831.1"/>
    <property type="molecule type" value="Genomic_DNA"/>
</dbReference>
<evidence type="ECO:0008006" key="4">
    <source>
        <dbReference type="Google" id="ProtNLM"/>
    </source>
</evidence>
<dbReference type="PATRIC" id="fig|883113.3.peg.1053"/>
<dbReference type="AlphaFoldDB" id="H3NJL8"/>
<comment type="caution">
    <text evidence="2">The sequence shown here is derived from an EMBL/GenBank/DDBJ whole genome shotgun (WGS) entry which is preliminary data.</text>
</comment>
<dbReference type="HOGENOM" id="CLU_1719625_0_0_9"/>
<keyword evidence="1" id="KW-0472">Membrane</keyword>
<keyword evidence="1" id="KW-1133">Transmembrane helix</keyword>
<reference evidence="2 3" key="1">
    <citation type="submission" date="2012-01" db="EMBL/GenBank/DDBJ databases">
        <title>The Genome Sequence of Facklamia languida CCUG 37842.</title>
        <authorList>
            <consortium name="The Broad Institute Genome Sequencing Platform"/>
            <person name="Earl A."/>
            <person name="Ward D."/>
            <person name="Feldgarden M."/>
            <person name="Gevers D."/>
            <person name="Huys G."/>
            <person name="Young S.K."/>
            <person name="Zeng Q."/>
            <person name="Gargeya S."/>
            <person name="Fitzgerald M."/>
            <person name="Haas B."/>
            <person name="Abouelleil A."/>
            <person name="Alvarado L."/>
            <person name="Arachchi H.M."/>
            <person name="Berlin A."/>
            <person name="Chapman S.B."/>
            <person name="Gearin G."/>
            <person name="Goldberg J."/>
            <person name="Griggs A."/>
            <person name="Gujja S."/>
            <person name="Hansen M."/>
            <person name="Heiman D."/>
            <person name="Howarth C."/>
            <person name="Larimer J."/>
            <person name="Lui A."/>
            <person name="MacDonald P.J.P."/>
            <person name="McCowen C."/>
            <person name="Montmayeur A."/>
            <person name="Murphy C."/>
            <person name="Neiman D."/>
            <person name="Pearson M."/>
            <person name="Priest M."/>
            <person name="Roberts A."/>
            <person name="Saif S."/>
            <person name="Shea T."/>
            <person name="Sisk P."/>
            <person name="Stolte C."/>
            <person name="Sykes S."/>
            <person name="Wortman J."/>
            <person name="Nusbaum C."/>
            <person name="Birren B."/>
        </authorList>
    </citation>
    <scope>NUCLEOTIDE SEQUENCE [LARGE SCALE GENOMIC DNA]</scope>
    <source>
        <strain evidence="2 3">CCUG 37842</strain>
    </source>
</reference>
<feature type="transmembrane region" description="Helical" evidence="1">
    <location>
        <begin position="56"/>
        <end position="77"/>
    </location>
</feature>
<evidence type="ECO:0000313" key="3">
    <source>
        <dbReference type="Proteomes" id="UP000006190"/>
    </source>
</evidence>
<dbReference type="Proteomes" id="UP000006190">
    <property type="component" value="Unassembled WGS sequence"/>
</dbReference>
<accession>H3NJL8</accession>
<name>H3NJL8_9LACT</name>
<evidence type="ECO:0000256" key="1">
    <source>
        <dbReference type="SAM" id="Phobius"/>
    </source>
</evidence>
<keyword evidence="3" id="KW-1185">Reference proteome</keyword>
<proteinExistence type="predicted"/>
<protein>
    <recommendedName>
        <fullName evidence="4">DUF5673 domain-containing protein</fullName>
    </recommendedName>
</protein>
<sequence>MLILINMIFLSIIIYNLIKRRQNIFKANIPKTSIIAATLLLLVGFIIWYLKDKSVLGFITSLNGTIYFLSYFSAMGINEKHINSFMTNSIVILSVPYSEINNIIVMKGQKSLNLKIKAHGHEFLQQYNLELEKEILQFIKSRLDPNTLTIKE</sequence>